<comment type="similarity">
    <text evidence="2">Belongs to the GMC oxidoreductase family.</text>
</comment>
<gene>
    <name evidence="8" type="ORF">EST38_g12970</name>
</gene>
<feature type="signal peptide" evidence="6">
    <location>
        <begin position="1"/>
        <end position="19"/>
    </location>
</feature>
<dbReference type="EMBL" id="SDEE01001086">
    <property type="protein sequence ID" value="RXW12884.1"/>
    <property type="molecule type" value="Genomic_DNA"/>
</dbReference>
<name>A0A4Q2D3F0_9AGAR</name>
<dbReference type="InterPro" id="IPR036188">
    <property type="entry name" value="FAD/NAD-bd_sf"/>
</dbReference>
<dbReference type="InterPro" id="IPR012132">
    <property type="entry name" value="GMC_OxRdtase"/>
</dbReference>
<dbReference type="PANTHER" id="PTHR11552:SF147">
    <property type="entry name" value="CHOLINE DEHYDROGENASE, MITOCHONDRIAL"/>
    <property type="match status" value="1"/>
</dbReference>
<dbReference type="SUPFAM" id="SSF51905">
    <property type="entry name" value="FAD/NAD(P)-binding domain"/>
    <property type="match status" value="1"/>
</dbReference>
<feature type="domain" description="Glucose-methanol-choline oxidoreductase N-terminal" evidence="7">
    <location>
        <begin position="296"/>
        <end position="310"/>
    </location>
</feature>
<evidence type="ECO:0000256" key="1">
    <source>
        <dbReference type="ARBA" id="ARBA00001974"/>
    </source>
</evidence>
<evidence type="ECO:0000313" key="8">
    <source>
        <dbReference type="EMBL" id="RXW12884.1"/>
    </source>
</evidence>
<evidence type="ECO:0000256" key="5">
    <source>
        <dbReference type="ARBA" id="ARBA00022827"/>
    </source>
</evidence>
<dbReference type="STRING" id="2316362.A0A4Q2D3F0"/>
<feature type="chain" id="PRO_5020794957" description="Glucose-methanol-choline oxidoreductase N-terminal domain-containing protein" evidence="6">
    <location>
        <begin position="20"/>
        <end position="367"/>
    </location>
</feature>
<protein>
    <recommendedName>
        <fullName evidence="7">Glucose-methanol-choline oxidoreductase N-terminal domain-containing protein</fullName>
    </recommendedName>
</protein>
<comment type="cofactor">
    <cofactor evidence="1">
        <name>FAD</name>
        <dbReference type="ChEBI" id="CHEBI:57692"/>
    </cofactor>
</comment>
<keyword evidence="6" id="KW-0732">Signal</keyword>
<evidence type="ECO:0000256" key="4">
    <source>
        <dbReference type="ARBA" id="ARBA00022630"/>
    </source>
</evidence>
<dbReference type="AlphaFoldDB" id="A0A4Q2D3F0"/>
<dbReference type="Proteomes" id="UP000290288">
    <property type="component" value="Unassembled WGS sequence"/>
</dbReference>
<dbReference type="Gene3D" id="3.30.560.10">
    <property type="entry name" value="Glucose Oxidase, domain 3"/>
    <property type="match status" value="1"/>
</dbReference>
<keyword evidence="4" id="KW-0285">Flavoprotein</keyword>
<accession>A0A4Q2D3F0</accession>
<proteinExistence type="inferred from homology"/>
<reference evidence="8 9" key="1">
    <citation type="submission" date="2019-01" db="EMBL/GenBank/DDBJ databases">
        <title>Draft genome sequence of Psathyrella aberdarensis IHI B618.</title>
        <authorList>
            <person name="Buettner E."/>
            <person name="Kellner H."/>
        </authorList>
    </citation>
    <scope>NUCLEOTIDE SEQUENCE [LARGE SCALE GENOMIC DNA]</scope>
    <source>
        <strain evidence="8 9">IHI B618</strain>
    </source>
</reference>
<dbReference type="Gene3D" id="3.50.50.60">
    <property type="entry name" value="FAD/NAD(P)-binding domain"/>
    <property type="match status" value="1"/>
</dbReference>
<comment type="caution">
    <text evidence="8">The sequence shown here is derived from an EMBL/GenBank/DDBJ whole genome shotgun (WGS) entry which is preliminary data.</text>
</comment>
<evidence type="ECO:0000313" key="9">
    <source>
        <dbReference type="Proteomes" id="UP000290288"/>
    </source>
</evidence>
<dbReference type="Pfam" id="PF00732">
    <property type="entry name" value="GMC_oxred_N"/>
    <property type="match status" value="1"/>
</dbReference>
<keyword evidence="9" id="KW-1185">Reference proteome</keyword>
<dbReference type="InterPro" id="IPR000172">
    <property type="entry name" value="GMC_OxRdtase_N"/>
</dbReference>
<dbReference type="PROSITE" id="PS00624">
    <property type="entry name" value="GMC_OXRED_2"/>
    <property type="match status" value="1"/>
</dbReference>
<comment type="subunit">
    <text evidence="3">Monomer.</text>
</comment>
<evidence type="ECO:0000256" key="6">
    <source>
        <dbReference type="SAM" id="SignalP"/>
    </source>
</evidence>
<evidence type="ECO:0000256" key="2">
    <source>
        <dbReference type="ARBA" id="ARBA00010790"/>
    </source>
</evidence>
<dbReference type="OrthoDB" id="269227at2759"/>
<evidence type="ECO:0000259" key="7">
    <source>
        <dbReference type="PROSITE" id="PS00624"/>
    </source>
</evidence>
<dbReference type="GO" id="GO:0016614">
    <property type="term" value="F:oxidoreductase activity, acting on CH-OH group of donors"/>
    <property type="evidence" value="ECO:0007669"/>
    <property type="project" value="InterPro"/>
</dbReference>
<dbReference type="PANTHER" id="PTHR11552">
    <property type="entry name" value="GLUCOSE-METHANOL-CHOLINE GMC OXIDOREDUCTASE"/>
    <property type="match status" value="1"/>
</dbReference>
<organism evidence="8 9">
    <name type="scientific">Candolleomyces aberdarensis</name>
    <dbReference type="NCBI Taxonomy" id="2316362"/>
    <lineage>
        <taxon>Eukaryota</taxon>
        <taxon>Fungi</taxon>
        <taxon>Dikarya</taxon>
        <taxon>Basidiomycota</taxon>
        <taxon>Agaricomycotina</taxon>
        <taxon>Agaricomycetes</taxon>
        <taxon>Agaricomycetidae</taxon>
        <taxon>Agaricales</taxon>
        <taxon>Agaricineae</taxon>
        <taxon>Psathyrellaceae</taxon>
        <taxon>Candolleomyces</taxon>
    </lineage>
</organism>
<keyword evidence="5" id="KW-0274">FAD</keyword>
<dbReference type="GO" id="GO:0050660">
    <property type="term" value="F:flavin adenine dinucleotide binding"/>
    <property type="evidence" value="ECO:0007669"/>
    <property type="project" value="InterPro"/>
</dbReference>
<sequence>MEFRILSLLVAFYVQIAHGRVYQSVSDVPTTRSYDFIVVGGGSSGSVIASRLSENPRFNVLLIEAGPDNEGVLEIAVPGYNQDRINDTYKWNYITEPQPSVNNRALEYKRGHVLGGSSSIIDGMLYTRGSADEYDAWAKITRDQGVKHEKWVPPNGGRNITGQFDPRVHGFHGNTFVSLPQSEPSPVDLRVMQNAQLQSERFPFNLDPNSGYPLGVTWTQSNIGNGERSSAATAYLGLQVRQRPNLDIAINTLATRVLTTKSGRQPEIRTVEIAPRSGGDTRKTLTASKELILTAGAIGSPQILLNSGIGDRSDLNALGIDTVVDLPDVGKGLTDHIVRAAVWNTTASSPPPVSVGLTTKKLWSNGG</sequence>
<evidence type="ECO:0000256" key="3">
    <source>
        <dbReference type="ARBA" id="ARBA00011245"/>
    </source>
</evidence>